<feature type="signal peptide" evidence="2">
    <location>
        <begin position="1"/>
        <end position="27"/>
    </location>
</feature>
<dbReference type="PANTHER" id="PTHR42928:SF5">
    <property type="entry name" value="BLR1237 PROTEIN"/>
    <property type="match status" value="1"/>
</dbReference>
<evidence type="ECO:0000256" key="1">
    <source>
        <dbReference type="ARBA" id="ARBA00006987"/>
    </source>
</evidence>
<dbReference type="KEGG" id="acip:CBP36_07215"/>
<accession>A0A240UC92</accession>
<dbReference type="PANTHER" id="PTHR42928">
    <property type="entry name" value="TRICARBOXYLATE-BINDING PROTEIN"/>
    <property type="match status" value="1"/>
</dbReference>
<dbReference type="Proteomes" id="UP000194440">
    <property type="component" value="Chromosome"/>
</dbReference>
<dbReference type="PIRSF" id="PIRSF017082">
    <property type="entry name" value="YflP"/>
    <property type="match status" value="1"/>
</dbReference>
<sequence>MSQDLSRRTLVQAATAVLASAALPSLAQSNWPSKPIRIIVGYPAGGASDVAARIVGQKLSERLGQPVVIDNRPGSAGNVGADAVAKAAPDGYTLLLGTISLSVNPSLYPKMSYDPVKDLRAIGMISSTPFLLVVNPKSPYLTVKDLLDAARATAGAKSGEINYATAGNGSGSHLFTELLASTAGISLTHIPYKGAAPAMNDVLGNQVSLTFDNIITTLPLVKAGKLRALAVSTRKRSLVAPEIPTLSESGVAGFDATAWFGLFAPQGVPREIISRLNVEMSEAVKDAQVREKLLQLGAEPVQTTPDEFDAFFKGEVAKWKKVVQTSKIHVD</sequence>
<protein>
    <submittedName>
        <fullName evidence="3">MFS transporter</fullName>
    </submittedName>
</protein>
<evidence type="ECO:0000313" key="4">
    <source>
        <dbReference type="Proteomes" id="UP000194440"/>
    </source>
</evidence>
<dbReference type="EMBL" id="CP021366">
    <property type="protein sequence ID" value="ART58672.1"/>
    <property type="molecule type" value="Genomic_DNA"/>
</dbReference>
<dbReference type="Gene3D" id="3.40.190.10">
    <property type="entry name" value="Periplasmic binding protein-like II"/>
    <property type="match status" value="1"/>
</dbReference>
<dbReference type="KEGG" id="acis:CBP35_11720"/>
<dbReference type="CDD" id="cd13578">
    <property type="entry name" value="PBP2_Bug27"/>
    <property type="match status" value="1"/>
</dbReference>
<dbReference type="Gene3D" id="3.40.190.150">
    <property type="entry name" value="Bordetella uptake gene, domain 1"/>
    <property type="match status" value="1"/>
</dbReference>
<dbReference type="SUPFAM" id="SSF53850">
    <property type="entry name" value="Periplasmic binding protein-like II"/>
    <property type="match status" value="1"/>
</dbReference>
<name>A0A240UC92_9BURK</name>
<dbReference type="InterPro" id="IPR006311">
    <property type="entry name" value="TAT_signal"/>
</dbReference>
<dbReference type="Pfam" id="PF03401">
    <property type="entry name" value="TctC"/>
    <property type="match status" value="1"/>
</dbReference>
<keyword evidence="4" id="KW-1185">Reference proteome</keyword>
<dbReference type="InterPro" id="IPR005064">
    <property type="entry name" value="BUG"/>
</dbReference>
<dbReference type="InterPro" id="IPR042100">
    <property type="entry name" value="Bug_dom1"/>
</dbReference>
<evidence type="ECO:0000313" key="3">
    <source>
        <dbReference type="EMBL" id="ART58672.1"/>
    </source>
</evidence>
<dbReference type="OrthoDB" id="8678477at2"/>
<evidence type="ECO:0000256" key="2">
    <source>
        <dbReference type="SAM" id="SignalP"/>
    </source>
</evidence>
<dbReference type="PROSITE" id="PS51318">
    <property type="entry name" value="TAT"/>
    <property type="match status" value="1"/>
</dbReference>
<gene>
    <name evidence="3" type="ORF">CBP36_07215</name>
</gene>
<dbReference type="AlphaFoldDB" id="A0A240UC92"/>
<keyword evidence="2" id="KW-0732">Signal</keyword>
<proteinExistence type="inferred from homology"/>
<dbReference type="RefSeq" id="WP_086927018.1">
    <property type="nucleotide sequence ID" value="NZ_CP021362.1"/>
</dbReference>
<reference evidence="3" key="1">
    <citation type="submission" date="2017-05" db="EMBL/GenBank/DDBJ databases">
        <title>Polyphasic characterization of four soil-derived phenanthrene-degrading Acidovorax strains and proposal of Acidovorax phenanthrenivorans sp. nov.</title>
        <authorList>
            <person name="Singleton D."/>
            <person name="Lee J."/>
            <person name="Dickey A.N."/>
            <person name="Stroud A."/>
            <person name="Scholl E.H."/>
            <person name="Wright F.A."/>
            <person name="Aitken M.D."/>
        </authorList>
    </citation>
    <scope>NUCLEOTIDE SEQUENCE</scope>
    <source>
        <strain evidence="3">P4</strain>
    </source>
</reference>
<organism evidence="3 4">
    <name type="scientific">Acidovorax carolinensis</name>
    <dbReference type="NCBI Taxonomy" id="553814"/>
    <lineage>
        <taxon>Bacteria</taxon>
        <taxon>Pseudomonadati</taxon>
        <taxon>Pseudomonadota</taxon>
        <taxon>Betaproteobacteria</taxon>
        <taxon>Burkholderiales</taxon>
        <taxon>Comamonadaceae</taxon>
        <taxon>Acidovorax</taxon>
    </lineage>
</organism>
<comment type="similarity">
    <text evidence="1">Belongs to the UPF0065 (bug) family.</text>
</comment>
<feature type="chain" id="PRO_5012105255" evidence="2">
    <location>
        <begin position="28"/>
        <end position="331"/>
    </location>
</feature>